<organism evidence="1 2">
    <name type="scientific">Glossina pallidipes</name>
    <name type="common">Tsetse fly</name>
    <dbReference type="NCBI Taxonomy" id="7398"/>
    <lineage>
        <taxon>Eukaryota</taxon>
        <taxon>Metazoa</taxon>
        <taxon>Ecdysozoa</taxon>
        <taxon>Arthropoda</taxon>
        <taxon>Hexapoda</taxon>
        <taxon>Insecta</taxon>
        <taxon>Pterygota</taxon>
        <taxon>Neoptera</taxon>
        <taxon>Endopterygota</taxon>
        <taxon>Diptera</taxon>
        <taxon>Brachycera</taxon>
        <taxon>Muscomorpha</taxon>
        <taxon>Hippoboscoidea</taxon>
        <taxon>Glossinidae</taxon>
        <taxon>Glossina</taxon>
    </lineage>
</organism>
<keyword evidence="2" id="KW-1185">Reference proteome</keyword>
<evidence type="ECO:0000313" key="1">
    <source>
        <dbReference type="EnsemblMetazoa" id="GPAI014185-PA"/>
    </source>
</evidence>
<proteinExistence type="predicted"/>
<name>A0A1A9ZGS6_GLOPL</name>
<dbReference type="Proteomes" id="UP000092445">
    <property type="component" value="Unassembled WGS sequence"/>
</dbReference>
<accession>A0A1A9ZGS6</accession>
<protein>
    <submittedName>
        <fullName evidence="1">Uncharacterized protein</fullName>
    </submittedName>
</protein>
<dbReference type="AlphaFoldDB" id="A0A1A9ZGS6"/>
<dbReference type="VEuPathDB" id="VectorBase:GPAI014185"/>
<reference evidence="1" key="2">
    <citation type="submission" date="2020-05" db="UniProtKB">
        <authorList>
            <consortium name="EnsemblMetazoa"/>
        </authorList>
    </citation>
    <scope>IDENTIFICATION</scope>
    <source>
        <strain evidence="1">IAEA</strain>
    </source>
</reference>
<reference evidence="2" key="1">
    <citation type="submission" date="2014-03" db="EMBL/GenBank/DDBJ databases">
        <authorList>
            <person name="Aksoy S."/>
            <person name="Warren W."/>
            <person name="Wilson R.K."/>
        </authorList>
    </citation>
    <scope>NUCLEOTIDE SEQUENCE [LARGE SCALE GENOMIC DNA]</scope>
    <source>
        <strain evidence="2">IAEA</strain>
    </source>
</reference>
<evidence type="ECO:0000313" key="2">
    <source>
        <dbReference type="Proteomes" id="UP000092445"/>
    </source>
</evidence>
<dbReference type="EnsemblMetazoa" id="GPAI014185-RA">
    <property type="protein sequence ID" value="GPAI014185-PA"/>
    <property type="gene ID" value="GPAI014185"/>
</dbReference>
<sequence>MYANNSLEIKILVANGHFDLACKLCLLHALAIMLSLYHNDDHHNDFGVVGTQYLIANSCKLSTKGHRYRQPQQQHVPLAALRIITTTATTCKSLYSGARLCWPED</sequence>